<dbReference type="RefSeq" id="WP_380798401.1">
    <property type="nucleotide sequence ID" value="NZ_JBHRVU010000005.1"/>
</dbReference>
<accession>A0ABV7NJR7</accession>
<sequence>MTGFDPDQISLPKANNFIGGRRVEGRGSAIIVRRPSDGRVQAELDSVDADQLAEAVEDGQAAYKKSGWAQTDPRGRMKILRHWADLIEADAAKLAPLEALGSTRTINEINAWDLSYTAETIRFFAEWADKFGGEVAATTPDKLGLTIAEPYGVVAAIAPWNLPLVMAGWKIAPAIAAGNCVVLKPSEMTPFSIVRLAELAIEAGLPAGVFNIVQGDGRSVGDPLVRRPEVAKVTFTGSTATGAAIMTACAQTGPKPVTLELGGKSPQIVFADATVDKAAALVARAITLNAGQVCVAGSRLLVQDKVADQVIDRILTAFTAHRAGPTWATDTTLGPIISEGQLDRIDGIVKRAITAGAEVLAGGGRATAPQEGSYFAPTLLTNVAQKSEAVQGEIFGPVLTVQTFTDEDEAYALANDSAYGLAAGVHTGDLNRALRATRSLEAGTVWVNRYGRSNDFILPTGGYKQSGIGKDLGREAYMANLKTKTALIEF</sequence>
<evidence type="ECO:0000256" key="2">
    <source>
        <dbReference type="PROSITE-ProRule" id="PRU10007"/>
    </source>
</evidence>
<dbReference type="InterPro" id="IPR016162">
    <property type="entry name" value="Ald_DH_N"/>
</dbReference>
<dbReference type="PANTHER" id="PTHR11699">
    <property type="entry name" value="ALDEHYDE DEHYDROGENASE-RELATED"/>
    <property type="match status" value="1"/>
</dbReference>
<keyword evidence="6" id="KW-1185">Reference proteome</keyword>
<dbReference type="PROSITE" id="PS00687">
    <property type="entry name" value="ALDEHYDE_DEHYDR_GLU"/>
    <property type="match status" value="1"/>
</dbReference>
<dbReference type="Gene3D" id="3.40.309.10">
    <property type="entry name" value="Aldehyde Dehydrogenase, Chain A, domain 2"/>
    <property type="match status" value="1"/>
</dbReference>
<dbReference type="SUPFAM" id="SSF53720">
    <property type="entry name" value="ALDH-like"/>
    <property type="match status" value="1"/>
</dbReference>
<evidence type="ECO:0000256" key="1">
    <source>
        <dbReference type="ARBA" id="ARBA00023002"/>
    </source>
</evidence>
<dbReference type="Proteomes" id="UP001595681">
    <property type="component" value="Unassembled WGS sequence"/>
</dbReference>
<name>A0ABV7NJR7_9SPHN</name>
<dbReference type="InterPro" id="IPR016163">
    <property type="entry name" value="Ald_DH_C"/>
</dbReference>
<comment type="caution">
    <text evidence="5">The sequence shown here is derived from an EMBL/GenBank/DDBJ whole genome shotgun (WGS) entry which is preliminary data.</text>
</comment>
<dbReference type="InterPro" id="IPR029510">
    <property type="entry name" value="Ald_DH_CS_GLU"/>
</dbReference>
<comment type="similarity">
    <text evidence="3">Belongs to the aldehyde dehydrogenase family.</text>
</comment>
<evidence type="ECO:0000313" key="6">
    <source>
        <dbReference type="Proteomes" id="UP001595681"/>
    </source>
</evidence>
<dbReference type="InterPro" id="IPR016161">
    <property type="entry name" value="Ald_DH/histidinol_DH"/>
</dbReference>
<evidence type="ECO:0000313" key="5">
    <source>
        <dbReference type="EMBL" id="MFC3443580.1"/>
    </source>
</evidence>
<dbReference type="Pfam" id="PF00171">
    <property type="entry name" value="Aldedh"/>
    <property type="match status" value="1"/>
</dbReference>
<gene>
    <name evidence="5" type="ORF">ACFOKF_20695</name>
</gene>
<dbReference type="Gene3D" id="3.40.605.10">
    <property type="entry name" value="Aldehyde Dehydrogenase, Chain A, domain 1"/>
    <property type="match status" value="1"/>
</dbReference>
<dbReference type="InterPro" id="IPR015590">
    <property type="entry name" value="Aldehyde_DH_dom"/>
</dbReference>
<proteinExistence type="inferred from homology"/>
<feature type="domain" description="Aldehyde dehydrogenase" evidence="4">
    <location>
        <begin position="27"/>
        <end position="485"/>
    </location>
</feature>
<keyword evidence="1 3" id="KW-0560">Oxidoreductase</keyword>
<feature type="active site" evidence="2">
    <location>
        <position position="260"/>
    </location>
</feature>
<evidence type="ECO:0000256" key="3">
    <source>
        <dbReference type="RuleBase" id="RU003345"/>
    </source>
</evidence>
<reference evidence="6" key="1">
    <citation type="journal article" date="2019" name="Int. J. Syst. Evol. Microbiol.">
        <title>The Global Catalogue of Microorganisms (GCM) 10K type strain sequencing project: providing services to taxonomists for standard genome sequencing and annotation.</title>
        <authorList>
            <consortium name="The Broad Institute Genomics Platform"/>
            <consortium name="The Broad Institute Genome Sequencing Center for Infectious Disease"/>
            <person name="Wu L."/>
            <person name="Ma J."/>
        </authorList>
    </citation>
    <scope>NUCLEOTIDE SEQUENCE [LARGE SCALE GENOMIC DNA]</scope>
    <source>
        <strain evidence="6">CCM 7491</strain>
    </source>
</reference>
<dbReference type="EMBL" id="JBHRVU010000005">
    <property type="protein sequence ID" value="MFC3443580.1"/>
    <property type="molecule type" value="Genomic_DNA"/>
</dbReference>
<protein>
    <submittedName>
        <fullName evidence="5">Aldehyde dehydrogenase family protein</fullName>
    </submittedName>
</protein>
<evidence type="ECO:0000259" key="4">
    <source>
        <dbReference type="Pfam" id="PF00171"/>
    </source>
</evidence>
<organism evidence="5 6">
    <name type="scientific">Sphingobium rhizovicinum</name>
    <dbReference type="NCBI Taxonomy" id="432308"/>
    <lineage>
        <taxon>Bacteria</taxon>
        <taxon>Pseudomonadati</taxon>
        <taxon>Pseudomonadota</taxon>
        <taxon>Alphaproteobacteria</taxon>
        <taxon>Sphingomonadales</taxon>
        <taxon>Sphingomonadaceae</taxon>
        <taxon>Sphingobium</taxon>
    </lineage>
</organism>